<organism evidence="3 4">
    <name type="scientific">Bradyrhizobium vignae</name>
    <dbReference type="NCBI Taxonomy" id="1549949"/>
    <lineage>
        <taxon>Bacteria</taxon>
        <taxon>Pseudomonadati</taxon>
        <taxon>Pseudomonadota</taxon>
        <taxon>Alphaproteobacteria</taxon>
        <taxon>Hyphomicrobiales</taxon>
        <taxon>Nitrobacteraceae</taxon>
        <taxon>Bradyrhizobium</taxon>
    </lineage>
</organism>
<evidence type="ECO:0000256" key="1">
    <source>
        <dbReference type="SAM" id="MobiDB-lite"/>
    </source>
</evidence>
<comment type="caution">
    <text evidence="3">The sequence shown here is derived from an EMBL/GenBank/DDBJ whole genome shotgun (WGS) entry which is preliminary data.</text>
</comment>
<protein>
    <recommendedName>
        <fullName evidence="5">SlyX family protein</fullName>
    </recommendedName>
</protein>
<evidence type="ECO:0000313" key="3">
    <source>
        <dbReference type="EMBL" id="MBP0110454.1"/>
    </source>
</evidence>
<reference evidence="3 4" key="1">
    <citation type="submission" date="2021-03" db="EMBL/GenBank/DDBJ databases">
        <title>Genome Sequence of Bradyrhizobium vignae strain ISRA400.</title>
        <authorList>
            <person name="Tisa L.S."/>
            <person name="Svistoonoff S."/>
            <person name="Hocher V."/>
            <person name="Fall S."/>
            <person name="Zaiya A."/>
            <person name="Naing D."/>
            <person name="Niang N."/>
            <person name="Diouf A."/>
            <person name="Dasylva M.C."/>
            <person name="Toure O."/>
            <person name="Gueye M."/>
            <person name="Gully D."/>
            <person name="Tisseyre P."/>
            <person name="Simpson S."/>
            <person name="Morris K."/>
            <person name="Thomas W.K."/>
        </authorList>
    </citation>
    <scope>NUCLEOTIDE SEQUENCE [LARGE SCALE GENOMIC DNA]</scope>
    <source>
        <strain evidence="3 4">ISRA400</strain>
    </source>
</reference>
<feature type="transmembrane region" description="Helical" evidence="2">
    <location>
        <begin position="25"/>
        <end position="47"/>
    </location>
</feature>
<accession>A0ABS3ZQM1</accession>
<evidence type="ECO:0000313" key="4">
    <source>
        <dbReference type="Proteomes" id="UP000669317"/>
    </source>
</evidence>
<keyword evidence="2" id="KW-1133">Transmembrane helix</keyword>
<sequence>MMRGAVMDQSQTSELPPVLQTPSKGFRWIFALVAVSLAFCAGGAYLWTHIEAFAEAPPAHDVEPPTLSLSAEDRAVLLGIQSGQQKTADELVELNRNVDAQQADLKRISDQIAALTQRIEELQNPAPVASPSPAASPPPVRTTSKPAKRDVRPPKPQGPVSVGGAPLTAEPSTKQR</sequence>
<keyword evidence="4" id="KW-1185">Reference proteome</keyword>
<feature type="region of interest" description="Disordered" evidence="1">
    <location>
        <begin position="123"/>
        <end position="176"/>
    </location>
</feature>
<evidence type="ECO:0008006" key="5">
    <source>
        <dbReference type="Google" id="ProtNLM"/>
    </source>
</evidence>
<proteinExistence type="predicted"/>
<name>A0ABS3ZQM1_9BRAD</name>
<keyword evidence="2" id="KW-0472">Membrane</keyword>
<dbReference type="Proteomes" id="UP000669317">
    <property type="component" value="Unassembled WGS sequence"/>
</dbReference>
<keyword evidence="2" id="KW-0812">Transmembrane</keyword>
<feature type="compositionally biased region" description="Pro residues" evidence="1">
    <location>
        <begin position="128"/>
        <end position="140"/>
    </location>
</feature>
<gene>
    <name evidence="3" type="ORF">JWS04_04990</name>
</gene>
<evidence type="ECO:0000256" key="2">
    <source>
        <dbReference type="SAM" id="Phobius"/>
    </source>
</evidence>
<dbReference type="EMBL" id="JAGIKT010000007">
    <property type="protein sequence ID" value="MBP0110454.1"/>
    <property type="molecule type" value="Genomic_DNA"/>
</dbReference>